<sequence length="55" mass="6303">KNSTDILSRQKCVFVKLCPVFPRITPERTSCSVGRKSQVDSPKKKTLPDLTYHLR</sequence>
<evidence type="ECO:0000313" key="2">
    <source>
        <dbReference type="EMBL" id="JAC73389.1"/>
    </source>
</evidence>
<proteinExistence type="predicted"/>
<reference evidence="2" key="1">
    <citation type="submission" date="2014-05" db="EMBL/GenBank/DDBJ databases">
        <title>The transcriptome of the halophilic microalga Tetraselmis sp. GSL018 isolated from the Great Salt Lake, Utah.</title>
        <authorList>
            <person name="Jinkerson R.E."/>
            <person name="D'Adamo S."/>
            <person name="Posewitz M.C."/>
        </authorList>
    </citation>
    <scope>NUCLEOTIDE SEQUENCE</scope>
    <source>
        <strain evidence="2">GSL018</strain>
    </source>
</reference>
<protein>
    <submittedName>
        <fullName evidence="2">Uncharacterized protein</fullName>
    </submittedName>
</protein>
<feature type="region of interest" description="Disordered" evidence="1">
    <location>
        <begin position="30"/>
        <end position="55"/>
    </location>
</feature>
<evidence type="ECO:0000256" key="1">
    <source>
        <dbReference type="SAM" id="MobiDB-lite"/>
    </source>
</evidence>
<feature type="compositionally biased region" description="Basic and acidic residues" evidence="1">
    <location>
        <begin position="37"/>
        <end position="47"/>
    </location>
</feature>
<gene>
    <name evidence="2" type="ORF">TSPGSL018_28968</name>
</gene>
<dbReference type="EMBL" id="GBEZ01012500">
    <property type="protein sequence ID" value="JAC73389.1"/>
    <property type="molecule type" value="Transcribed_RNA"/>
</dbReference>
<organism evidence="2">
    <name type="scientific">Tetraselmis sp. GSL018</name>
    <dbReference type="NCBI Taxonomy" id="582737"/>
    <lineage>
        <taxon>Eukaryota</taxon>
        <taxon>Viridiplantae</taxon>
        <taxon>Chlorophyta</taxon>
        <taxon>core chlorophytes</taxon>
        <taxon>Chlorodendrophyceae</taxon>
        <taxon>Chlorodendrales</taxon>
        <taxon>Chlorodendraceae</taxon>
        <taxon>Tetraselmis</taxon>
    </lineage>
</organism>
<name>A0A061RRG8_9CHLO</name>
<dbReference type="AlphaFoldDB" id="A0A061RRG8"/>
<accession>A0A061RRG8</accession>
<feature type="non-terminal residue" evidence="2">
    <location>
        <position position="1"/>
    </location>
</feature>